<gene>
    <name evidence="2" type="ORF">GQ43DRAFT_386103</name>
</gene>
<feature type="region of interest" description="Disordered" evidence="1">
    <location>
        <begin position="43"/>
        <end position="88"/>
    </location>
</feature>
<feature type="compositionally biased region" description="Polar residues" evidence="1">
    <location>
        <begin position="54"/>
        <end position="69"/>
    </location>
</feature>
<evidence type="ECO:0000313" key="3">
    <source>
        <dbReference type="Proteomes" id="UP000799536"/>
    </source>
</evidence>
<keyword evidence="3" id="KW-1185">Reference proteome</keyword>
<protein>
    <submittedName>
        <fullName evidence="2">Uncharacterized protein</fullName>
    </submittedName>
</protein>
<evidence type="ECO:0000256" key="1">
    <source>
        <dbReference type="SAM" id="MobiDB-lite"/>
    </source>
</evidence>
<dbReference type="OrthoDB" id="5391602at2759"/>
<proteinExistence type="predicted"/>
<reference evidence="2" key="1">
    <citation type="journal article" date="2020" name="Stud. Mycol.">
        <title>101 Dothideomycetes genomes: a test case for predicting lifestyles and emergence of pathogens.</title>
        <authorList>
            <person name="Haridas S."/>
            <person name="Albert R."/>
            <person name="Binder M."/>
            <person name="Bloem J."/>
            <person name="Labutti K."/>
            <person name="Salamov A."/>
            <person name="Andreopoulos B."/>
            <person name="Baker S."/>
            <person name="Barry K."/>
            <person name="Bills G."/>
            <person name="Bluhm B."/>
            <person name="Cannon C."/>
            <person name="Castanera R."/>
            <person name="Culley D."/>
            <person name="Daum C."/>
            <person name="Ezra D."/>
            <person name="Gonzalez J."/>
            <person name="Henrissat B."/>
            <person name="Kuo A."/>
            <person name="Liang C."/>
            <person name="Lipzen A."/>
            <person name="Lutzoni F."/>
            <person name="Magnuson J."/>
            <person name="Mondo S."/>
            <person name="Nolan M."/>
            <person name="Ohm R."/>
            <person name="Pangilinan J."/>
            <person name="Park H.-J."/>
            <person name="Ramirez L."/>
            <person name="Alfaro M."/>
            <person name="Sun H."/>
            <person name="Tritt A."/>
            <person name="Yoshinaga Y."/>
            <person name="Zwiers L.-H."/>
            <person name="Turgeon B."/>
            <person name="Goodwin S."/>
            <person name="Spatafora J."/>
            <person name="Crous P."/>
            <person name="Grigoriev I."/>
        </authorList>
    </citation>
    <scope>NUCLEOTIDE SEQUENCE</scope>
    <source>
        <strain evidence="2">ATCC 74209</strain>
    </source>
</reference>
<dbReference type="EMBL" id="ML993858">
    <property type="protein sequence ID" value="KAF2205334.1"/>
    <property type="molecule type" value="Genomic_DNA"/>
</dbReference>
<dbReference type="AlphaFoldDB" id="A0A9P4JVS3"/>
<organism evidence="2 3">
    <name type="scientific">Delitschia confertaspora ATCC 74209</name>
    <dbReference type="NCBI Taxonomy" id="1513339"/>
    <lineage>
        <taxon>Eukaryota</taxon>
        <taxon>Fungi</taxon>
        <taxon>Dikarya</taxon>
        <taxon>Ascomycota</taxon>
        <taxon>Pezizomycotina</taxon>
        <taxon>Dothideomycetes</taxon>
        <taxon>Pleosporomycetidae</taxon>
        <taxon>Pleosporales</taxon>
        <taxon>Delitschiaceae</taxon>
        <taxon>Delitschia</taxon>
    </lineage>
</organism>
<sequence length="88" mass="9150">MYWTIPETCIAVVCACLPTLRPLFHGWSPESLVGSVRSALSLHSVGSGRGGSKINGSASQTQRSQSQGGDSVKGFLRGSEDAGVETVV</sequence>
<dbReference type="Proteomes" id="UP000799536">
    <property type="component" value="Unassembled WGS sequence"/>
</dbReference>
<feature type="non-terminal residue" evidence="2">
    <location>
        <position position="88"/>
    </location>
</feature>
<comment type="caution">
    <text evidence="2">The sequence shown here is derived from an EMBL/GenBank/DDBJ whole genome shotgun (WGS) entry which is preliminary data.</text>
</comment>
<evidence type="ECO:0000313" key="2">
    <source>
        <dbReference type="EMBL" id="KAF2205334.1"/>
    </source>
</evidence>
<name>A0A9P4JVS3_9PLEO</name>
<accession>A0A9P4JVS3</accession>